<feature type="domain" description="EGF-like" evidence="16">
    <location>
        <begin position="1758"/>
        <end position="1799"/>
    </location>
</feature>
<evidence type="ECO:0000256" key="8">
    <source>
        <dbReference type="ARBA" id="ARBA00022737"/>
    </source>
</evidence>
<dbReference type="PROSITE" id="PS50234">
    <property type="entry name" value="VWFA"/>
    <property type="match status" value="1"/>
</dbReference>
<dbReference type="SUPFAM" id="SSF53300">
    <property type="entry name" value="vWA-like"/>
    <property type="match status" value="1"/>
</dbReference>
<evidence type="ECO:0000313" key="21">
    <source>
        <dbReference type="Proteomes" id="UP000838412"/>
    </source>
</evidence>
<dbReference type="Pfam" id="PF00008">
    <property type="entry name" value="EGF"/>
    <property type="match status" value="2"/>
</dbReference>
<dbReference type="OrthoDB" id="6236007at2759"/>
<dbReference type="PANTHER" id="PTHR46160">
    <property type="entry name" value="ALPHA-TECTORIN-RELATED"/>
    <property type="match status" value="1"/>
</dbReference>
<evidence type="ECO:0000256" key="11">
    <source>
        <dbReference type="ARBA" id="ARBA00023157"/>
    </source>
</evidence>
<dbReference type="SUPFAM" id="SSF57567">
    <property type="entry name" value="Serine protease inhibitors"/>
    <property type="match status" value="2"/>
</dbReference>
<dbReference type="SMART" id="SM00179">
    <property type="entry name" value="EGF_CA"/>
    <property type="match status" value="6"/>
</dbReference>
<dbReference type="Gene3D" id="2.60.120.260">
    <property type="entry name" value="Galactose-binding domain-like"/>
    <property type="match status" value="4"/>
</dbReference>
<feature type="domain" description="F5/8 type C" evidence="15">
    <location>
        <begin position="300"/>
        <end position="453"/>
    </location>
</feature>
<name>A0A8K0EIX4_BRALA</name>
<dbReference type="FunFam" id="3.40.50.410:FF:000004">
    <property type="entry name" value="collagen alpha-6(VI) chain"/>
    <property type="match status" value="1"/>
</dbReference>
<dbReference type="PANTHER" id="PTHR46160:SF8">
    <property type="entry name" value="VWFD DOMAIN-CONTAINING PROTEIN"/>
    <property type="match status" value="1"/>
</dbReference>
<keyword evidence="4" id="KW-0964">Secreted</keyword>
<feature type="domain" description="EGF-like" evidence="16">
    <location>
        <begin position="207"/>
        <end position="248"/>
    </location>
</feature>
<evidence type="ECO:0000259" key="17">
    <source>
        <dbReference type="PROSITE" id="PS50234"/>
    </source>
</evidence>
<comment type="subcellular location">
    <subcellularLocation>
        <location evidence="1">Membrane</location>
    </subcellularLocation>
    <subcellularLocation>
        <location evidence="2">Secreted</location>
    </subcellularLocation>
</comment>
<dbReference type="SMART" id="SM00327">
    <property type="entry name" value="VWA"/>
    <property type="match status" value="1"/>
</dbReference>
<dbReference type="InterPro" id="IPR002035">
    <property type="entry name" value="VWF_A"/>
</dbReference>
<feature type="domain" description="VWFD" evidence="19">
    <location>
        <begin position="630"/>
        <end position="797"/>
    </location>
</feature>
<evidence type="ECO:0000256" key="13">
    <source>
        <dbReference type="PROSITE-ProRule" id="PRU00076"/>
    </source>
</evidence>
<dbReference type="Gene3D" id="3.40.50.410">
    <property type="entry name" value="von Willebrand factor, type A domain"/>
    <property type="match status" value="1"/>
</dbReference>
<keyword evidence="9" id="KW-0106">Calcium</keyword>
<dbReference type="Gene3D" id="2.10.25.10">
    <property type="entry name" value="Laminin"/>
    <property type="match status" value="8"/>
</dbReference>
<dbReference type="Pfam" id="PF12947">
    <property type="entry name" value="EGF_3"/>
    <property type="match status" value="1"/>
</dbReference>
<dbReference type="Pfam" id="PF01826">
    <property type="entry name" value="TIL"/>
    <property type="match status" value="2"/>
</dbReference>
<dbReference type="SUPFAM" id="SSF49785">
    <property type="entry name" value="Galactose-binding domain-like"/>
    <property type="match status" value="4"/>
</dbReference>
<dbReference type="InterPro" id="IPR036465">
    <property type="entry name" value="vWFA_dom_sf"/>
</dbReference>
<dbReference type="SMART" id="SM00216">
    <property type="entry name" value="VWD"/>
    <property type="match status" value="2"/>
</dbReference>
<dbReference type="PROSITE" id="PS50026">
    <property type="entry name" value="EGF_3"/>
    <property type="match status" value="6"/>
</dbReference>
<comment type="caution">
    <text evidence="13">Lacks conserved residue(s) required for the propagation of feature annotation.</text>
</comment>
<dbReference type="InterPro" id="IPR001846">
    <property type="entry name" value="VWF_type-D"/>
</dbReference>
<dbReference type="GO" id="GO:0016020">
    <property type="term" value="C:membrane"/>
    <property type="evidence" value="ECO:0007669"/>
    <property type="project" value="UniProtKB-SubCell"/>
</dbReference>
<dbReference type="InterPro" id="IPR006585">
    <property type="entry name" value="FTP1"/>
</dbReference>
<dbReference type="CDD" id="cd19941">
    <property type="entry name" value="TIL"/>
    <property type="match status" value="2"/>
</dbReference>
<keyword evidence="6" id="KW-0479">Metal-binding</keyword>
<evidence type="ECO:0000313" key="20">
    <source>
        <dbReference type="EMBL" id="CAH1253085.1"/>
    </source>
</evidence>
<evidence type="ECO:0000256" key="12">
    <source>
        <dbReference type="ARBA" id="ARBA00023180"/>
    </source>
</evidence>
<dbReference type="InterPro" id="IPR036084">
    <property type="entry name" value="Ser_inhib-like_sf"/>
</dbReference>
<dbReference type="FunFam" id="2.60.120.260:FF:000016">
    <property type="entry name" value="Contactin-associated protein-like 4 isoform 1"/>
    <property type="match status" value="2"/>
</dbReference>
<feature type="domain" description="EGF-like" evidence="16">
    <location>
        <begin position="1716"/>
        <end position="1757"/>
    </location>
</feature>
<dbReference type="PROSITE" id="PS01186">
    <property type="entry name" value="EGF_2"/>
    <property type="match status" value="6"/>
</dbReference>
<evidence type="ECO:0000256" key="7">
    <source>
        <dbReference type="ARBA" id="ARBA00022729"/>
    </source>
</evidence>
<dbReference type="InterPro" id="IPR001881">
    <property type="entry name" value="EGF-like_Ca-bd_dom"/>
</dbReference>
<keyword evidence="11" id="KW-1015">Disulfide bond</keyword>
<keyword evidence="5 13" id="KW-0245">EGF-like domain</keyword>
<feature type="signal peptide" evidence="14">
    <location>
        <begin position="1"/>
        <end position="20"/>
    </location>
</feature>
<dbReference type="Pfam" id="PF00754">
    <property type="entry name" value="F5_F8_type_C"/>
    <property type="match status" value="2"/>
</dbReference>
<keyword evidence="8" id="KW-0677">Repeat</keyword>
<dbReference type="InterPro" id="IPR052749">
    <property type="entry name" value="Alpha-tectorin"/>
</dbReference>
<dbReference type="Pfam" id="PF22633">
    <property type="entry name" value="F5_F8_type_C_2"/>
    <property type="match status" value="2"/>
</dbReference>
<dbReference type="GO" id="GO:0005576">
    <property type="term" value="C:extracellular region"/>
    <property type="evidence" value="ECO:0007669"/>
    <property type="project" value="UniProtKB-SubCell"/>
</dbReference>
<evidence type="ECO:0000256" key="3">
    <source>
        <dbReference type="ARBA" id="ARBA00010241"/>
    </source>
</evidence>
<dbReference type="Pfam" id="PF08742">
    <property type="entry name" value="C8"/>
    <property type="match status" value="2"/>
</dbReference>
<dbReference type="InterPro" id="IPR012314">
    <property type="entry name" value="Pept_M12B_GON-ADAMTSs"/>
</dbReference>
<evidence type="ECO:0000259" key="15">
    <source>
        <dbReference type="PROSITE" id="PS50022"/>
    </source>
</evidence>
<feature type="domain" description="GON" evidence="18">
    <location>
        <begin position="1844"/>
        <end position="2051"/>
    </location>
</feature>
<dbReference type="EMBL" id="OV696687">
    <property type="protein sequence ID" value="CAH1253085.1"/>
    <property type="molecule type" value="Genomic_DNA"/>
</dbReference>
<dbReference type="Proteomes" id="UP000838412">
    <property type="component" value="Chromosome 2"/>
</dbReference>
<feature type="chain" id="PRO_5035479563" evidence="14">
    <location>
        <begin position="21"/>
        <end position="2052"/>
    </location>
</feature>
<gene>
    <name evidence="20" type="primary">FCGBP</name>
    <name evidence="20" type="ORF">BLAG_LOCUS12979</name>
</gene>
<evidence type="ECO:0000256" key="1">
    <source>
        <dbReference type="ARBA" id="ARBA00004370"/>
    </source>
</evidence>
<sequence>MGVAVVTVVLAVLVTLQVSGQTTDQGVNVALGKPAYQTSIRRGAAASRAVDGSTNAQWLAGSCTHTRPETNTRWWVDLGQSYMVNRVVIFNRQDCCADRLSPFNIHIGDSDQVSENPQCGGDHRINSNQPFISIPCPGMRGRYVGVRLPGSRRVLTLCEVKVFSEIDGCNPNPCDANAQCTDKPAPETGATCTCNAGYEGNGVTCTDIDGCNPNPCDANAQCTDKPAPEIGATCTCKAGYEGNGVTCTEIDGCNPNPCDANARCTDKPAPETGATCTCNAGYEGNGVTCTVVVCPFVEKCSVQPSGMGNPAATITASSVHHHCSTGKALLNSQPAVRNVRREGVAAAWCADSLQSGEWLQVDLHSVTRIAGVITQGRADYGQWVTSHKLAFSSDGAVWNTYSEQGQEKVFEGNTDRNTEVKHLLSPPVTARFVRFLPLTWQGRASMRMEVLLCAPGGTGGGGQDNLSLVASVAGNVNLAIGKTATQSSDYIHHGDAMGPGKAVDGSRATDIGDDKACTHTQNDYQPWWKVDLSRVYTVHRVSILNRGDCCGERLKNFTVRVGPNEDFAQNNQCGATYTDTPTDGQTIEVYCNPPISGRYVSIQLMGRKDFLSLCEVEVYGETACEAEDKGTCSASGDPHYTTFDNNRHHFQGPCRYTFAKDCGNGDFTVETQHLPVTSRPVSITQEVYVRAFGIEIGILQEKEVTVDGVTTSLPYREPGGRIEVDLVGRHVRVRLVDSCVEVFFDGRHRVKVDVPRTYMGNMCGLCGDFNGDPSDDLNGQSWTVFGSTYLTDISTCPDDIGPTDDPPIECDPAVKATASATDKCGMITDPNGLFATCHNVIDPRDFFDNCVFDMCAWEGADGLCQILEAYADTCVEHGVAPIRWRTADLCPMPCPANSEYSPCTSPCPATCMDQSAECDDPCVEGCECIADHVMSGQTCVPVNQCGCYHENSGQYHELNAQWRTADGRQCECNAGGTIDCAQVNCDEDGGYSWTLVDGVWGCHCEDACCDIAICKASGDPHYWTPDGARHHFQGPCRYTFAKDCTNGDFTVEVQQVPPPHRATVSNVREVYVKAYGYEIGILQGKAVTVNPPSSPATLPFSLAMGKIRVTLSGIFVRVELTELCVVIRYDGRHHVRVEIPSKYRNRLCGLCGNYNGNNTDDFMMSDLTTIATNWNDFGNSWLTDSETCLGPPPTGEPPTEGPCADSDPCNELTVPDGPFADCLDVVDPQPYLEDCVYDMCATQGDQEFLCESLEAYYESCVGAGVAHFSWRSHYLCPMECPENSTFSSCASPCPATCVDLNAPDNCNLPCVEGCECDAGYIQSGLGCVLPADCGCTDEDGYYHTFGEVWWNDGEECECHEGNTIVCEARPTPEPCGMSADLFFVLDGSTSVGRSNFDTAKQFVVDVVSTFTIGSADTRVGVVQYSDSTILECGLGDHADRSSFVNAMNTVTHRGGGTNTGAALGFARQSAAWRPAPIPRIMIVLTDGDSSDSVVAPAQALVADEVTVFAIGVGSFDRTELLEIADNNPGRVFELADFNALAQIINRIARAICNEKCSVQPSGMGNPAAAITASSVHHHCSTEKALLNSQQAAVRVEDGWAAAWCANTGHLSGQWLQVDLHSVTRIAGVITQGRAGYDQWVTSYKLAFSSDGAVWNTYEHGQEKVFEGNTDRNTEVKHLLSPPVTARFVRFLPLTWHNWTSMRMEVLLCASGGTGGEMDGCNPNPCDANAQCTDKPAPETGATCTCNAGYEGNGVTCTEIDGCIPNPCDANARCTDKPAPETGATCTCKAGYEGNGVTCTEIDGCNPNPCDANAQCTDKPAPETGATCTCNAGYEGNGVTCTAHKPASCSEAKSLNPRAGDGEYTLYPFATNKDVSVRVYCHDMASGSPKEFLSLPSGPDENYAIVFSARLADPHRCTGPLLPYTYADRAGTTKFSKIRVKFYTHISRIEVDRYDYTFAQTTGPNDVDYGHAGDCYSAIQGCAKGTFKVNLTGTELALAPEVHWVLEERNSASLTINDMFISADRKVASARCGGACGHCWPVGLRMYLTHPQI</sequence>
<evidence type="ECO:0000256" key="10">
    <source>
        <dbReference type="ARBA" id="ARBA00023136"/>
    </source>
</evidence>
<dbReference type="CDD" id="cd00057">
    <property type="entry name" value="FA58C"/>
    <property type="match status" value="2"/>
</dbReference>
<keyword evidence="10" id="KW-0472">Membrane</keyword>
<dbReference type="SMART" id="SM00607">
    <property type="entry name" value="FTP"/>
    <property type="match status" value="2"/>
</dbReference>
<dbReference type="InterPro" id="IPR002919">
    <property type="entry name" value="TIL_dom"/>
</dbReference>
<dbReference type="PROSITE" id="PS51046">
    <property type="entry name" value="GON"/>
    <property type="match status" value="1"/>
</dbReference>
<dbReference type="InterPro" id="IPR024731">
    <property type="entry name" value="NELL2-like_EGF"/>
</dbReference>
<evidence type="ECO:0000256" key="6">
    <source>
        <dbReference type="ARBA" id="ARBA00022723"/>
    </source>
</evidence>
<proteinExistence type="inferred from homology"/>
<dbReference type="SMART" id="SM00832">
    <property type="entry name" value="C8"/>
    <property type="match status" value="2"/>
</dbReference>
<dbReference type="SMART" id="SM00181">
    <property type="entry name" value="EGF"/>
    <property type="match status" value="8"/>
</dbReference>
<feature type="domain" description="EGF-like" evidence="16">
    <location>
        <begin position="165"/>
        <end position="206"/>
    </location>
</feature>
<evidence type="ECO:0000256" key="4">
    <source>
        <dbReference type="ARBA" id="ARBA00022525"/>
    </source>
</evidence>
<dbReference type="FunFam" id="2.60.120.260:FF:000105">
    <property type="entry name" value="Sushi, von Willebrand factor type A, EGF and pentraxin domain-containing protein 1"/>
    <property type="match status" value="1"/>
</dbReference>
<dbReference type="InterPro" id="IPR000742">
    <property type="entry name" value="EGF"/>
</dbReference>
<dbReference type="GO" id="GO:0005509">
    <property type="term" value="F:calcium ion binding"/>
    <property type="evidence" value="ECO:0007669"/>
    <property type="project" value="InterPro"/>
</dbReference>
<evidence type="ECO:0000256" key="14">
    <source>
        <dbReference type="SAM" id="SignalP"/>
    </source>
</evidence>
<feature type="domain" description="EGF-like" evidence="16">
    <location>
        <begin position="1800"/>
        <end position="1841"/>
    </location>
</feature>
<dbReference type="InterPro" id="IPR008979">
    <property type="entry name" value="Galactose-bd-like_sf"/>
</dbReference>
<dbReference type="Pfam" id="PF08685">
    <property type="entry name" value="GON"/>
    <property type="match status" value="1"/>
</dbReference>
<dbReference type="SMART" id="SM00231">
    <property type="entry name" value="FA58C"/>
    <property type="match status" value="2"/>
</dbReference>
<reference evidence="20" key="1">
    <citation type="submission" date="2022-01" db="EMBL/GenBank/DDBJ databases">
        <authorList>
            <person name="Braso-Vives M."/>
        </authorList>
    </citation>
    <scope>NUCLEOTIDE SEQUENCE</scope>
</reference>
<keyword evidence="12" id="KW-0325">Glycoprotein</keyword>
<dbReference type="InterPro" id="IPR000421">
    <property type="entry name" value="FA58C"/>
</dbReference>
<dbReference type="InterPro" id="IPR014853">
    <property type="entry name" value="VWF/SSPO/ZAN-like_Cys-rich_dom"/>
</dbReference>
<dbReference type="PRINTS" id="PR00453">
    <property type="entry name" value="VWFADOMAIN"/>
</dbReference>
<feature type="domain" description="EGF-like" evidence="16">
    <location>
        <begin position="249"/>
        <end position="290"/>
    </location>
</feature>
<dbReference type="PROSITE" id="PS01285">
    <property type="entry name" value="FA58C_1"/>
    <property type="match status" value="2"/>
</dbReference>
<dbReference type="GO" id="GO:0004222">
    <property type="term" value="F:metalloendopeptidase activity"/>
    <property type="evidence" value="ECO:0007669"/>
    <property type="project" value="InterPro"/>
</dbReference>
<evidence type="ECO:0000256" key="9">
    <source>
        <dbReference type="ARBA" id="ARBA00022837"/>
    </source>
</evidence>
<dbReference type="GO" id="GO:0008270">
    <property type="term" value="F:zinc ion binding"/>
    <property type="evidence" value="ECO:0007669"/>
    <property type="project" value="InterPro"/>
</dbReference>
<evidence type="ECO:0000259" key="18">
    <source>
        <dbReference type="PROSITE" id="PS51046"/>
    </source>
</evidence>
<dbReference type="PROSITE" id="PS50022">
    <property type="entry name" value="FA58C_3"/>
    <property type="match status" value="2"/>
</dbReference>
<organism evidence="20 21">
    <name type="scientific">Branchiostoma lanceolatum</name>
    <name type="common">Common lancelet</name>
    <name type="synonym">Amphioxus lanceolatum</name>
    <dbReference type="NCBI Taxonomy" id="7740"/>
    <lineage>
        <taxon>Eukaryota</taxon>
        <taxon>Metazoa</taxon>
        <taxon>Chordata</taxon>
        <taxon>Cephalochordata</taxon>
        <taxon>Leptocardii</taxon>
        <taxon>Amphioxiformes</taxon>
        <taxon>Branchiostomatidae</taxon>
        <taxon>Branchiostoma</taxon>
    </lineage>
</organism>
<evidence type="ECO:0000256" key="5">
    <source>
        <dbReference type="ARBA" id="ARBA00022536"/>
    </source>
</evidence>
<dbReference type="CDD" id="cd01472">
    <property type="entry name" value="vWA_collagen"/>
    <property type="match status" value="1"/>
</dbReference>
<evidence type="ECO:0000259" key="19">
    <source>
        <dbReference type="PROSITE" id="PS51233"/>
    </source>
</evidence>
<dbReference type="Pfam" id="PF00092">
    <property type="entry name" value="VWA"/>
    <property type="match status" value="1"/>
</dbReference>
<protein>
    <submittedName>
        <fullName evidence="20">FCGBP protein</fullName>
    </submittedName>
</protein>
<evidence type="ECO:0000256" key="2">
    <source>
        <dbReference type="ARBA" id="ARBA00004613"/>
    </source>
</evidence>
<comment type="similarity">
    <text evidence="3">Belongs to the neurexin family.</text>
</comment>
<dbReference type="Pfam" id="PF00094">
    <property type="entry name" value="VWD"/>
    <property type="match status" value="2"/>
</dbReference>
<dbReference type="FunFam" id="2.10.25.10:FF:000055">
    <property type="entry name" value="alpha-tectorin isoform X1"/>
    <property type="match status" value="2"/>
</dbReference>
<feature type="domain" description="VWFA" evidence="17">
    <location>
        <begin position="1380"/>
        <end position="1547"/>
    </location>
</feature>
<keyword evidence="21" id="KW-1185">Reference proteome</keyword>
<dbReference type="PROSITE" id="PS51233">
    <property type="entry name" value="VWFD"/>
    <property type="match status" value="2"/>
</dbReference>
<keyword evidence="7 14" id="KW-0732">Signal</keyword>
<accession>A0A8K0EIX4</accession>
<feature type="domain" description="F5/8 type C" evidence="15">
    <location>
        <begin position="1556"/>
        <end position="1708"/>
    </location>
</feature>
<evidence type="ECO:0000259" key="16">
    <source>
        <dbReference type="PROSITE" id="PS50026"/>
    </source>
</evidence>
<feature type="domain" description="VWFD" evidence="19">
    <location>
        <begin position="1012"/>
        <end position="1189"/>
    </location>
</feature>